<organism evidence="1 2">
    <name type="scientific">Leucobacter tardus</name>
    <dbReference type="NCBI Taxonomy" id="501483"/>
    <lineage>
        <taxon>Bacteria</taxon>
        <taxon>Bacillati</taxon>
        <taxon>Actinomycetota</taxon>
        <taxon>Actinomycetes</taxon>
        <taxon>Micrococcales</taxon>
        <taxon>Microbacteriaceae</taxon>
        <taxon>Leucobacter</taxon>
    </lineage>
</organism>
<gene>
    <name evidence="1" type="ORF">J4H85_04550</name>
</gene>
<dbReference type="AlphaFoldDB" id="A0A939QDQ4"/>
<evidence type="ECO:0000313" key="2">
    <source>
        <dbReference type="Proteomes" id="UP000668403"/>
    </source>
</evidence>
<reference evidence="1" key="1">
    <citation type="submission" date="2021-03" db="EMBL/GenBank/DDBJ databases">
        <title>Leucobacter chromiisoli sp. nov., isolated from chromium-containing soil of chemical plant.</title>
        <authorList>
            <person name="Xu Z."/>
        </authorList>
    </citation>
    <scope>NUCLEOTIDE SEQUENCE</scope>
    <source>
        <strain evidence="1">K 70/01</strain>
    </source>
</reference>
<protein>
    <submittedName>
        <fullName evidence="1">Uncharacterized protein</fullName>
    </submittedName>
</protein>
<proteinExistence type="predicted"/>
<name>A0A939QDQ4_9MICO</name>
<evidence type="ECO:0000313" key="1">
    <source>
        <dbReference type="EMBL" id="MBO2989268.1"/>
    </source>
</evidence>
<comment type="caution">
    <text evidence="1">The sequence shown here is derived from an EMBL/GenBank/DDBJ whole genome shotgun (WGS) entry which is preliminary data.</text>
</comment>
<dbReference type="Proteomes" id="UP000668403">
    <property type="component" value="Unassembled WGS sequence"/>
</dbReference>
<sequence>MSENNLTLAEALVLHLADAHEKRGIRLELLRVYETRALELLGWHPFDFYFYRRPPHIVDEEAQRIMEAPHEQP</sequence>
<keyword evidence="2" id="KW-1185">Reference proteome</keyword>
<dbReference type="RefSeq" id="WP_208237191.1">
    <property type="nucleotide sequence ID" value="NZ_BAAAQU010000001.1"/>
</dbReference>
<dbReference type="EMBL" id="JAGFBF010000001">
    <property type="protein sequence ID" value="MBO2989268.1"/>
    <property type="molecule type" value="Genomic_DNA"/>
</dbReference>
<accession>A0A939QDQ4</accession>